<dbReference type="InterPro" id="IPR001789">
    <property type="entry name" value="Sig_transdc_resp-reg_receiver"/>
</dbReference>
<gene>
    <name evidence="19" type="ORF">OM075_07430</name>
</gene>
<dbReference type="InterPro" id="IPR013783">
    <property type="entry name" value="Ig-like_fold"/>
</dbReference>
<evidence type="ECO:0000256" key="6">
    <source>
        <dbReference type="ARBA" id="ARBA00022777"/>
    </source>
</evidence>
<evidence type="ECO:0000256" key="2">
    <source>
        <dbReference type="ARBA" id="ARBA00012438"/>
    </source>
</evidence>
<evidence type="ECO:0000313" key="20">
    <source>
        <dbReference type="Proteomes" id="UP001209229"/>
    </source>
</evidence>
<dbReference type="EC" id="2.7.13.3" evidence="2"/>
<feature type="domain" description="HTH araC/xylS-type" evidence="16">
    <location>
        <begin position="1189"/>
        <end position="1288"/>
    </location>
</feature>
<evidence type="ECO:0000256" key="10">
    <source>
        <dbReference type="ARBA" id="ARBA00023125"/>
    </source>
</evidence>
<dbReference type="GO" id="GO:0005524">
    <property type="term" value="F:ATP binding"/>
    <property type="evidence" value="ECO:0007669"/>
    <property type="project" value="UniProtKB-KW"/>
</dbReference>
<protein>
    <recommendedName>
        <fullName evidence="2">histidine kinase</fullName>
        <ecNumber evidence="2">2.7.13.3</ecNumber>
    </recommendedName>
</protein>
<dbReference type="GO" id="GO:0000155">
    <property type="term" value="F:phosphorelay sensor kinase activity"/>
    <property type="evidence" value="ECO:0007669"/>
    <property type="project" value="InterPro"/>
</dbReference>
<dbReference type="SUPFAM" id="SSF52172">
    <property type="entry name" value="CheY-like"/>
    <property type="match status" value="1"/>
</dbReference>
<dbReference type="PROSITE" id="PS50109">
    <property type="entry name" value="HIS_KIN"/>
    <property type="match status" value="1"/>
</dbReference>
<comment type="catalytic activity">
    <reaction evidence="1">
        <text>ATP + protein L-histidine = ADP + protein N-phospho-L-histidine.</text>
        <dbReference type="EC" id="2.7.13.3"/>
    </reaction>
</comment>
<dbReference type="Pfam" id="PF07494">
    <property type="entry name" value="Reg_prop"/>
    <property type="match status" value="4"/>
</dbReference>
<dbReference type="InterPro" id="IPR009057">
    <property type="entry name" value="Homeodomain-like_sf"/>
</dbReference>
<dbReference type="GO" id="GO:0043565">
    <property type="term" value="F:sequence-specific DNA binding"/>
    <property type="evidence" value="ECO:0007669"/>
    <property type="project" value="InterPro"/>
</dbReference>
<dbReference type="InterPro" id="IPR036890">
    <property type="entry name" value="HATPase_C_sf"/>
</dbReference>
<evidence type="ECO:0000256" key="5">
    <source>
        <dbReference type="ARBA" id="ARBA00022741"/>
    </source>
</evidence>
<feature type="domain" description="Response regulatory" evidence="18">
    <location>
        <begin position="1041"/>
        <end position="1157"/>
    </location>
</feature>
<keyword evidence="8" id="KW-0902">Two-component regulatory system</keyword>
<dbReference type="Gene3D" id="2.130.10.10">
    <property type="entry name" value="YVTN repeat-like/Quinoprotein amine dehydrogenase"/>
    <property type="match status" value="3"/>
</dbReference>
<dbReference type="SMART" id="SM00342">
    <property type="entry name" value="HTH_ARAC"/>
    <property type="match status" value="1"/>
</dbReference>
<dbReference type="InterPro" id="IPR003594">
    <property type="entry name" value="HATPase_dom"/>
</dbReference>
<dbReference type="PRINTS" id="PR00344">
    <property type="entry name" value="BCTRLSENSOR"/>
</dbReference>
<dbReference type="InterPro" id="IPR015943">
    <property type="entry name" value="WD40/YVTN_repeat-like_dom_sf"/>
</dbReference>
<feature type="modified residue" description="4-aspartylphosphate" evidence="12">
    <location>
        <position position="1090"/>
    </location>
</feature>
<reference evidence="19" key="1">
    <citation type="submission" date="2022-10" db="EMBL/GenBank/DDBJ databases">
        <authorList>
            <person name="Yu W.X."/>
        </authorList>
    </citation>
    <scope>NUCLEOTIDE SEQUENCE</scope>
    <source>
        <strain evidence="19">AAT</strain>
    </source>
</reference>
<dbReference type="InterPro" id="IPR005467">
    <property type="entry name" value="His_kinase_dom"/>
</dbReference>
<dbReference type="Pfam" id="PF00072">
    <property type="entry name" value="Response_reg"/>
    <property type="match status" value="1"/>
</dbReference>
<keyword evidence="14" id="KW-1133">Transmembrane helix</keyword>
<evidence type="ECO:0000259" key="16">
    <source>
        <dbReference type="PROSITE" id="PS01124"/>
    </source>
</evidence>
<dbReference type="Pfam" id="PF12833">
    <property type="entry name" value="HTH_18"/>
    <property type="match status" value="1"/>
</dbReference>
<dbReference type="PROSITE" id="PS01124">
    <property type="entry name" value="HTH_ARAC_FAMILY_2"/>
    <property type="match status" value="1"/>
</dbReference>
<dbReference type="InterPro" id="IPR036097">
    <property type="entry name" value="HisK_dim/P_sf"/>
</dbReference>
<keyword evidence="6" id="KW-0418">Kinase</keyword>
<evidence type="ECO:0000256" key="3">
    <source>
        <dbReference type="ARBA" id="ARBA00022553"/>
    </source>
</evidence>
<feature type="signal peptide" evidence="15">
    <location>
        <begin position="1"/>
        <end position="18"/>
    </location>
</feature>
<evidence type="ECO:0000256" key="13">
    <source>
        <dbReference type="SAM" id="Coils"/>
    </source>
</evidence>
<dbReference type="InterPro" id="IPR011110">
    <property type="entry name" value="Reg_prop"/>
</dbReference>
<keyword evidence="9" id="KW-0805">Transcription regulation</keyword>
<keyword evidence="14" id="KW-0812">Transmembrane</keyword>
<dbReference type="SMART" id="SM00388">
    <property type="entry name" value="HisKA"/>
    <property type="match status" value="1"/>
</dbReference>
<evidence type="ECO:0000256" key="9">
    <source>
        <dbReference type="ARBA" id="ARBA00023015"/>
    </source>
</evidence>
<evidence type="ECO:0000256" key="7">
    <source>
        <dbReference type="ARBA" id="ARBA00022840"/>
    </source>
</evidence>
<dbReference type="RefSeq" id="WP_301189858.1">
    <property type="nucleotide sequence ID" value="NZ_JAPDPJ010000012.1"/>
</dbReference>
<dbReference type="SUPFAM" id="SSF55874">
    <property type="entry name" value="ATPase domain of HSP90 chaperone/DNA topoisomerase II/histidine kinase"/>
    <property type="match status" value="1"/>
</dbReference>
<keyword evidence="10" id="KW-0238">DNA-binding</keyword>
<dbReference type="SUPFAM" id="SSF46689">
    <property type="entry name" value="Homeodomain-like"/>
    <property type="match status" value="1"/>
</dbReference>
<evidence type="ECO:0000256" key="14">
    <source>
        <dbReference type="SAM" id="Phobius"/>
    </source>
</evidence>
<dbReference type="PANTHER" id="PTHR43547">
    <property type="entry name" value="TWO-COMPONENT HISTIDINE KINASE"/>
    <property type="match status" value="1"/>
</dbReference>
<dbReference type="SMART" id="SM00387">
    <property type="entry name" value="HATPase_c"/>
    <property type="match status" value="1"/>
</dbReference>
<dbReference type="Proteomes" id="UP001209229">
    <property type="component" value="Unassembled WGS sequence"/>
</dbReference>
<dbReference type="Gene3D" id="2.60.40.10">
    <property type="entry name" value="Immunoglobulins"/>
    <property type="match status" value="1"/>
</dbReference>
<name>A0AAE3M322_9BACT</name>
<dbReference type="InterPro" id="IPR018062">
    <property type="entry name" value="HTH_AraC-typ_CS"/>
</dbReference>
<organism evidence="19 20">
    <name type="scientific">Plebeiibacterium sediminum</name>
    <dbReference type="NCBI Taxonomy" id="2992112"/>
    <lineage>
        <taxon>Bacteria</taxon>
        <taxon>Pseudomonadati</taxon>
        <taxon>Bacteroidota</taxon>
        <taxon>Bacteroidia</taxon>
        <taxon>Marinilabiliales</taxon>
        <taxon>Marinilabiliaceae</taxon>
        <taxon>Plebeiibacterium</taxon>
    </lineage>
</organism>
<evidence type="ECO:0000313" key="19">
    <source>
        <dbReference type="EMBL" id="MCW3786292.1"/>
    </source>
</evidence>
<feature type="domain" description="Histidine kinase" evidence="17">
    <location>
        <begin position="797"/>
        <end position="1012"/>
    </location>
</feature>
<keyword evidence="3 12" id="KW-0597">Phosphoprotein</keyword>
<evidence type="ECO:0000256" key="4">
    <source>
        <dbReference type="ARBA" id="ARBA00022679"/>
    </source>
</evidence>
<dbReference type="Pfam" id="PF00512">
    <property type="entry name" value="HisKA"/>
    <property type="match status" value="1"/>
</dbReference>
<keyword evidence="11" id="KW-0804">Transcription</keyword>
<feature type="chain" id="PRO_5042134522" description="histidine kinase" evidence="15">
    <location>
        <begin position="19"/>
        <end position="1295"/>
    </location>
</feature>
<dbReference type="InterPro" id="IPR018060">
    <property type="entry name" value="HTH_AraC"/>
</dbReference>
<feature type="transmembrane region" description="Helical" evidence="14">
    <location>
        <begin position="699"/>
        <end position="719"/>
    </location>
</feature>
<dbReference type="Gene3D" id="3.30.565.10">
    <property type="entry name" value="Histidine kinase-like ATPase, C-terminal domain"/>
    <property type="match status" value="1"/>
</dbReference>
<dbReference type="PROSITE" id="PS00041">
    <property type="entry name" value="HTH_ARAC_FAMILY_1"/>
    <property type="match status" value="1"/>
</dbReference>
<evidence type="ECO:0000256" key="12">
    <source>
        <dbReference type="PROSITE-ProRule" id="PRU00169"/>
    </source>
</evidence>
<dbReference type="PROSITE" id="PS50110">
    <property type="entry name" value="RESPONSE_REGULATORY"/>
    <property type="match status" value="1"/>
</dbReference>
<keyword evidence="13" id="KW-0175">Coiled coil</keyword>
<dbReference type="PANTHER" id="PTHR43547:SF2">
    <property type="entry name" value="HYBRID SIGNAL TRANSDUCTION HISTIDINE KINASE C"/>
    <property type="match status" value="1"/>
</dbReference>
<dbReference type="Gene3D" id="1.10.10.60">
    <property type="entry name" value="Homeodomain-like"/>
    <property type="match status" value="1"/>
</dbReference>
<dbReference type="Pfam" id="PF07495">
    <property type="entry name" value="Y_Y_Y"/>
    <property type="match status" value="1"/>
</dbReference>
<evidence type="ECO:0000256" key="11">
    <source>
        <dbReference type="ARBA" id="ARBA00023163"/>
    </source>
</evidence>
<keyword evidence="4" id="KW-0808">Transferase</keyword>
<evidence type="ECO:0000256" key="15">
    <source>
        <dbReference type="SAM" id="SignalP"/>
    </source>
</evidence>
<dbReference type="SMART" id="SM00448">
    <property type="entry name" value="REC"/>
    <property type="match status" value="1"/>
</dbReference>
<dbReference type="Gene3D" id="3.40.50.2300">
    <property type="match status" value="1"/>
</dbReference>
<dbReference type="CDD" id="cd00075">
    <property type="entry name" value="HATPase"/>
    <property type="match status" value="1"/>
</dbReference>
<feature type="coiled-coil region" evidence="13">
    <location>
        <begin position="739"/>
        <end position="787"/>
    </location>
</feature>
<evidence type="ECO:0000259" key="18">
    <source>
        <dbReference type="PROSITE" id="PS50110"/>
    </source>
</evidence>
<dbReference type="Pfam" id="PF02518">
    <property type="entry name" value="HATPase_c"/>
    <property type="match status" value="1"/>
</dbReference>
<sequence>MRYLFSMLISVVVLNVFAQDEYIFNQISTTDGLSNNTVLSIDQDKQGRIWFATYDGLSIYDGKSFEVIRYEPSDKKENLPKGQATKIVIDNHNYKWVLYENNQLVRILNDKGDCKIYTIQDGAQAISVDLFKGVNQGVVVQQDSLYFNYDKTDDSFKRIVPPSEEISFLNQNQSLIDSIETQFIKTHPNVKVHQVNVLPEQNKILIETLNSGLWIINDSVKGKPINFSKQLINKQQIASNEVYCSFIDREHNLWVGTKDYGVSLGRNMHTLADDIGFIRASENDENSSTVRSIIKDHSGTIWIGTYDKGVLAFKDDEVQQFSFSKTEGNDWDWIRNIYQDSNGLIWIGSYGGVCRLDKEGKHPKYYTLNHKRVYSIVEDEHKNIFFGAWGGIEYLDAKTQQIVDLDSILLLTGTHVRKLHFDKKGYLWVGTETSGVFKLDVHAQKVIQHYTEEGKNEFCLSSNSIFDICEDKRGNIWLGTFGGVNQINTNGKVDLLPEINEKLPTTLIYKMYWDSKDALWFSTSTCLVKYIPVFNNIRIYDARDGFKLNDYAEGAGFQDRFGNLYFGGKGGCIYFDPADIRTNKKLPEVYLSNCVINHNKEIAVNDNTSNVFSSFTKNIDLEINSVLINEQGKTAMSWCLFPYEKEFKSTNKSNIHVQYNQLPPGNYSFVVKARNADHQWTTEKEVLSFEVSPPFWLNFYFYLVCIVVLALSIVVFVRLRFKHIKKKNSQLQELIDHRTAKINKQKIDLQKSNAELEEKSKKVAAQRDQILAQNEQLIEMYKKYEEANLLKQKFFTNVSHDIRTPLSLIYGPLAELIHDKSIDAEVSDKLERMMHNVNYITQLLDQILDKKKLEIGGIQRINTHGDLVEVCKGVVDSFKDQAAVNKQELRFKTSHTTYHCLFDHDKLQQIIYNLLANATKFTGDNGVIDCDLKIEESSFTIEISDNGIGISEDRLDSIFERYYQVNKSDEKKGSGIGLSMVKDFVKLLEGNITVDSKQGEGSKFSMTFSLSQPMIAAVDTIDNEEEEQVETDTINNDNRRSILIVEDHIELQLYLAELIGKKYHVVVAENGKQAIKILKKNKSFSVIISDWMMNEMDGIALCKYVKSKSGLHQIPFVLLTAMKQLENQKEGYAAGVDEYISKPFEPDLLFLKIENLIHRSEQIQKSVEVNAMIEPKDKNETSFDEKLVKKIGNIIDEEIGNSEFNQTVLANKLGVSQMQLYRKVKENMQSTPNELIRTTRIKKARMLLNKGNFTVNEVSFMVGFNDPKYFSRCFTKENGISPATYRKEVINNEVE</sequence>
<keyword evidence="15" id="KW-0732">Signal</keyword>
<dbReference type="CDD" id="cd00082">
    <property type="entry name" value="HisKA"/>
    <property type="match status" value="1"/>
</dbReference>
<evidence type="ECO:0000259" key="17">
    <source>
        <dbReference type="PROSITE" id="PS50109"/>
    </source>
</evidence>
<keyword evidence="5" id="KW-0547">Nucleotide-binding</keyword>
<dbReference type="EMBL" id="JAPDPJ010000012">
    <property type="protein sequence ID" value="MCW3786292.1"/>
    <property type="molecule type" value="Genomic_DNA"/>
</dbReference>
<dbReference type="InterPro" id="IPR003661">
    <property type="entry name" value="HisK_dim/P_dom"/>
</dbReference>
<dbReference type="InterPro" id="IPR011006">
    <property type="entry name" value="CheY-like_superfamily"/>
</dbReference>
<dbReference type="SUPFAM" id="SSF63829">
    <property type="entry name" value="Calcium-dependent phosphotriesterase"/>
    <property type="match status" value="2"/>
</dbReference>
<proteinExistence type="predicted"/>
<dbReference type="Gene3D" id="1.10.287.130">
    <property type="match status" value="1"/>
</dbReference>
<dbReference type="FunFam" id="3.30.565.10:FF:000037">
    <property type="entry name" value="Hybrid sensor histidine kinase/response regulator"/>
    <property type="match status" value="1"/>
</dbReference>
<comment type="caution">
    <text evidence="19">The sequence shown here is derived from an EMBL/GenBank/DDBJ whole genome shotgun (WGS) entry which is preliminary data.</text>
</comment>
<keyword evidence="7 19" id="KW-0067">ATP-binding</keyword>
<evidence type="ECO:0000256" key="8">
    <source>
        <dbReference type="ARBA" id="ARBA00023012"/>
    </source>
</evidence>
<accession>A0AAE3M322</accession>
<dbReference type="InterPro" id="IPR004358">
    <property type="entry name" value="Sig_transdc_His_kin-like_C"/>
</dbReference>
<keyword evidence="14" id="KW-0472">Membrane</keyword>
<dbReference type="GO" id="GO:0003700">
    <property type="term" value="F:DNA-binding transcription factor activity"/>
    <property type="evidence" value="ECO:0007669"/>
    <property type="project" value="InterPro"/>
</dbReference>
<dbReference type="SUPFAM" id="SSF47384">
    <property type="entry name" value="Homodimeric domain of signal transducing histidine kinase"/>
    <property type="match status" value="1"/>
</dbReference>
<evidence type="ECO:0000256" key="1">
    <source>
        <dbReference type="ARBA" id="ARBA00000085"/>
    </source>
</evidence>
<dbReference type="InterPro" id="IPR011123">
    <property type="entry name" value="Y_Y_Y"/>
</dbReference>
<keyword evidence="20" id="KW-1185">Reference proteome</keyword>